<evidence type="ECO:0000313" key="4">
    <source>
        <dbReference type="Proteomes" id="UP000094801"/>
    </source>
</evidence>
<feature type="domain" description="PPIase cyclophilin-type" evidence="2">
    <location>
        <begin position="17"/>
        <end position="179"/>
    </location>
</feature>
<dbReference type="Pfam" id="PF00160">
    <property type="entry name" value="Pro_isomerase"/>
    <property type="match status" value="1"/>
</dbReference>
<protein>
    <recommendedName>
        <fullName evidence="2">PPIase cyclophilin-type domain-containing protein</fullName>
    </recommendedName>
</protein>
<sequence length="208" mass="24080">MSRCIFKFKSNSKSIILVIKLYSNKYPITIKNFLKLCNGNNSNLISFKKSKITRIISPEFIIQCGELKRSRGKLCDFQLVDCKEYEKATRGDNNTKYKSGLLCLVYNEDERIPIESKFEFFIILKDVSKYKDEVQLDKYMIIGELDKGTLSKLIEFCNSIKVNEMDEPIEECYIDRCGEVIRDTTTTTTTTTKEGEINAFEALYGKKK</sequence>
<dbReference type="OrthoDB" id="442970at2759"/>
<dbReference type="Gene3D" id="2.40.100.10">
    <property type="entry name" value="Cyclophilin-like"/>
    <property type="match status" value="1"/>
</dbReference>
<dbReference type="AlphaFoldDB" id="A0A1E4SU36"/>
<dbReference type="STRING" id="983967.A0A1E4SU36"/>
<comment type="catalytic activity">
    <reaction evidence="1">
        <text>[protein]-peptidylproline (omega=180) = [protein]-peptidylproline (omega=0)</text>
        <dbReference type="Rhea" id="RHEA:16237"/>
        <dbReference type="Rhea" id="RHEA-COMP:10747"/>
        <dbReference type="Rhea" id="RHEA-COMP:10748"/>
        <dbReference type="ChEBI" id="CHEBI:83833"/>
        <dbReference type="ChEBI" id="CHEBI:83834"/>
        <dbReference type="EC" id="5.2.1.8"/>
    </reaction>
</comment>
<accession>A0A1E4SU36</accession>
<evidence type="ECO:0000256" key="1">
    <source>
        <dbReference type="ARBA" id="ARBA00000971"/>
    </source>
</evidence>
<keyword evidence="4" id="KW-1185">Reference proteome</keyword>
<evidence type="ECO:0000313" key="3">
    <source>
        <dbReference type="EMBL" id="ODV83025.1"/>
    </source>
</evidence>
<evidence type="ECO:0000259" key="2">
    <source>
        <dbReference type="PROSITE" id="PS50072"/>
    </source>
</evidence>
<organism evidence="3 4">
    <name type="scientific">[Candida] arabinofermentans NRRL YB-2248</name>
    <dbReference type="NCBI Taxonomy" id="983967"/>
    <lineage>
        <taxon>Eukaryota</taxon>
        <taxon>Fungi</taxon>
        <taxon>Dikarya</taxon>
        <taxon>Ascomycota</taxon>
        <taxon>Saccharomycotina</taxon>
        <taxon>Pichiomycetes</taxon>
        <taxon>Pichiales</taxon>
        <taxon>Pichiaceae</taxon>
        <taxon>Ogataea</taxon>
        <taxon>Ogataea/Candida clade</taxon>
    </lineage>
</organism>
<dbReference type="GO" id="GO:0003755">
    <property type="term" value="F:peptidyl-prolyl cis-trans isomerase activity"/>
    <property type="evidence" value="ECO:0007669"/>
    <property type="project" value="UniProtKB-EC"/>
</dbReference>
<reference evidence="4" key="1">
    <citation type="submission" date="2016-04" db="EMBL/GenBank/DDBJ databases">
        <title>Comparative genomics of biotechnologically important yeasts.</title>
        <authorList>
            <consortium name="DOE Joint Genome Institute"/>
            <person name="Riley R."/>
            <person name="Haridas S."/>
            <person name="Wolfe K.H."/>
            <person name="Lopes M.R."/>
            <person name="Hittinger C.T."/>
            <person name="Goker M."/>
            <person name="Salamov A."/>
            <person name="Wisecaver J."/>
            <person name="Long T.M."/>
            <person name="Aerts A.L."/>
            <person name="Barry K."/>
            <person name="Choi C."/>
            <person name="Clum A."/>
            <person name="Coughlan A.Y."/>
            <person name="Deshpande S."/>
            <person name="Douglass A.P."/>
            <person name="Hanson S.J."/>
            <person name="Klenk H.-P."/>
            <person name="Labutti K."/>
            <person name="Lapidus A."/>
            <person name="Lindquist E."/>
            <person name="Lipzen A."/>
            <person name="Meier-Kolthoff J.P."/>
            <person name="Ohm R.A."/>
            <person name="Otillar R.P."/>
            <person name="Pangilinan J."/>
            <person name="Peng Y."/>
            <person name="Rokas A."/>
            <person name="Rosa C.A."/>
            <person name="Scheuner C."/>
            <person name="Sibirny A.A."/>
            <person name="Slot J.C."/>
            <person name="Stielow J.B."/>
            <person name="Sun H."/>
            <person name="Kurtzman C.P."/>
            <person name="Blackwell M."/>
            <person name="Grigoriev I.V."/>
            <person name="Jeffries T.W."/>
        </authorList>
    </citation>
    <scope>NUCLEOTIDE SEQUENCE [LARGE SCALE GENOMIC DNA]</scope>
    <source>
        <strain evidence="4">NRRL YB-2248</strain>
    </source>
</reference>
<dbReference type="InterPro" id="IPR029000">
    <property type="entry name" value="Cyclophilin-like_dom_sf"/>
</dbReference>
<dbReference type="InterPro" id="IPR002130">
    <property type="entry name" value="Cyclophilin-type_PPIase_dom"/>
</dbReference>
<dbReference type="Proteomes" id="UP000094801">
    <property type="component" value="Unassembled WGS sequence"/>
</dbReference>
<proteinExistence type="predicted"/>
<gene>
    <name evidence="3" type="ORF">CANARDRAFT_106630</name>
</gene>
<dbReference type="EMBL" id="KV453869">
    <property type="protein sequence ID" value="ODV83025.1"/>
    <property type="molecule type" value="Genomic_DNA"/>
</dbReference>
<dbReference type="PROSITE" id="PS50072">
    <property type="entry name" value="CSA_PPIASE_2"/>
    <property type="match status" value="1"/>
</dbReference>
<name>A0A1E4SU36_9ASCO</name>
<dbReference type="SUPFAM" id="SSF50891">
    <property type="entry name" value="Cyclophilin-like"/>
    <property type="match status" value="1"/>
</dbReference>